<comment type="caution">
    <text evidence="1">The sequence shown here is derived from an EMBL/GenBank/DDBJ whole genome shotgun (WGS) entry which is preliminary data.</text>
</comment>
<keyword evidence="2" id="KW-1185">Reference proteome</keyword>
<dbReference type="EMBL" id="JAUEPT010000028">
    <property type="protein sequence ID" value="KAK0441815.1"/>
    <property type="molecule type" value="Genomic_DNA"/>
</dbReference>
<sequence length="287" mass="33421">MAPYRPTLSTTRKTHYRIPYSPIKYYKRSPLQYNRNRSGLQRSTPPESHSRRVSNIWHERPPLLDPIYESPLARRRQEVSFDFEDSFRVPVQREEDDDDNDDVLFPWEDEQTLIAELSHDGRVEPDDDENVLKLIDSLANSFTCYSNILVDDIAQTLVPAVRRVKEAHHVLNTRVDDDFGKGLWEFHDACKKMEVATLKDAAGVKEEYEAAQILWASLRTRILEGYQLWVDFEVKLHSLVDPTIEMLKDLPSRMERAISEVDKQGKKLNKDDVGPEQTLKDLLTKLN</sequence>
<reference evidence="1" key="1">
    <citation type="submission" date="2023-06" db="EMBL/GenBank/DDBJ databases">
        <authorList>
            <consortium name="Lawrence Berkeley National Laboratory"/>
            <person name="Ahrendt S."/>
            <person name="Sahu N."/>
            <person name="Indic B."/>
            <person name="Wong-Bajracharya J."/>
            <person name="Merenyi Z."/>
            <person name="Ke H.-M."/>
            <person name="Monk M."/>
            <person name="Kocsube S."/>
            <person name="Drula E."/>
            <person name="Lipzen A."/>
            <person name="Balint B."/>
            <person name="Henrissat B."/>
            <person name="Andreopoulos B."/>
            <person name="Martin F.M."/>
            <person name="Harder C.B."/>
            <person name="Rigling D."/>
            <person name="Ford K.L."/>
            <person name="Foster G.D."/>
            <person name="Pangilinan J."/>
            <person name="Papanicolaou A."/>
            <person name="Barry K."/>
            <person name="LaButti K."/>
            <person name="Viragh M."/>
            <person name="Koriabine M."/>
            <person name="Yan M."/>
            <person name="Riley R."/>
            <person name="Champramary S."/>
            <person name="Plett K.L."/>
            <person name="Tsai I.J."/>
            <person name="Slot J."/>
            <person name="Sipos G."/>
            <person name="Plett J."/>
            <person name="Nagy L.G."/>
            <person name="Grigoriev I.V."/>
        </authorList>
    </citation>
    <scope>NUCLEOTIDE SEQUENCE</scope>
    <source>
        <strain evidence="1">FPL87.14</strain>
    </source>
</reference>
<evidence type="ECO:0000313" key="1">
    <source>
        <dbReference type="EMBL" id="KAK0441815.1"/>
    </source>
</evidence>
<evidence type="ECO:0000313" key="2">
    <source>
        <dbReference type="Proteomes" id="UP001175226"/>
    </source>
</evidence>
<dbReference type="AlphaFoldDB" id="A0AA39MQ95"/>
<gene>
    <name evidence="1" type="ORF">EV421DRAFT_1952280</name>
</gene>
<organism evidence="1 2">
    <name type="scientific">Armillaria borealis</name>
    <dbReference type="NCBI Taxonomy" id="47425"/>
    <lineage>
        <taxon>Eukaryota</taxon>
        <taxon>Fungi</taxon>
        <taxon>Dikarya</taxon>
        <taxon>Basidiomycota</taxon>
        <taxon>Agaricomycotina</taxon>
        <taxon>Agaricomycetes</taxon>
        <taxon>Agaricomycetidae</taxon>
        <taxon>Agaricales</taxon>
        <taxon>Marasmiineae</taxon>
        <taxon>Physalacriaceae</taxon>
        <taxon>Armillaria</taxon>
    </lineage>
</organism>
<accession>A0AA39MQ95</accession>
<protein>
    <submittedName>
        <fullName evidence="1">Uncharacterized protein</fullName>
    </submittedName>
</protein>
<name>A0AA39MQ95_9AGAR</name>
<proteinExistence type="predicted"/>
<dbReference type="Proteomes" id="UP001175226">
    <property type="component" value="Unassembled WGS sequence"/>
</dbReference>